<dbReference type="AlphaFoldDB" id="A0ABD1N8H4"/>
<feature type="coiled-coil region" evidence="1">
    <location>
        <begin position="763"/>
        <end position="847"/>
    </location>
</feature>
<evidence type="ECO:0000313" key="3">
    <source>
        <dbReference type="Proteomes" id="UP001603857"/>
    </source>
</evidence>
<dbReference type="PANTHER" id="PTHR45287">
    <property type="entry name" value="OS03G0691500 PROTEIN"/>
    <property type="match status" value="1"/>
</dbReference>
<organism evidence="2 3">
    <name type="scientific">Flemingia macrophylla</name>
    <dbReference type="NCBI Taxonomy" id="520843"/>
    <lineage>
        <taxon>Eukaryota</taxon>
        <taxon>Viridiplantae</taxon>
        <taxon>Streptophyta</taxon>
        <taxon>Embryophyta</taxon>
        <taxon>Tracheophyta</taxon>
        <taxon>Spermatophyta</taxon>
        <taxon>Magnoliopsida</taxon>
        <taxon>eudicotyledons</taxon>
        <taxon>Gunneridae</taxon>
        <taxon>Pentapetalae</taxon>
        <taxon>rosids</taxon>
        <taxon>fabids</taxon>
        <taxon>Fabales</taxon>
        <taxon>Fabaceae</taxon>
        <taxon>Papilionoideae</taxon>
        <taxon>50 kb inversion clade</taxon>
        <taxon>NPAAA clade</taxon>
        <taxon>indigoferoid/millettioid clade</taxon>
        <taxon>Phaseoleae</taxon>
        <taxon>Flemingia</taxon>
    </lineage>
</organism>
<keyword evidence="3" id="KW-1185">Reference proteome</keyword>
<protein>
    <submittedName>
        <fullName evidence="2">Uncharacterized protein</fullName>
    </submittedName>
</protein>
<name>A0ABD1N8H4_9FABA</name>
<dbReference type="PANTHER" id="PTHR45287:SF4">
    <property type="entry name" value="OS03G0691500 PROTEIN"/>
    <property type="match status" value="1"/>
</dbReference>
<keyword evidence="1" id="KW-0175">Coiled coil</keyword>
<comment type="caution">
    <text evidence="2">The sequence shown here is derived from an EMBL/GenBank/DDBJ whole genome shotgun (WGS) entry which is preliminary data.</text>
</comment>
<dbReference type="Proteomes" id="UP001603857">
    <property type="component" value="Unassembled WGS sequence"/>
</dbReference>
<proteinExistence type="predicted"/>
<accession>A0ABD1N8H4</accession>
<reference evidence="2 3" key="1">
    <citation type="submission" date="2024-08" db="EMBL/GenBank/DDBJ databases">
        <title>Insights into the chromosomal genome structure of Flemingia macrophylla.</title>
        <authorList>
            <person name="Ding Y."/>
            <person name="Zhao Y."/>
            <person name="Bi W."/>
            <person name="Wu M."/>
            <person name="Zhao G."/>
            <person name="Gong Y."/>
            <person name="Li W."/>
            <person name="Zhang P."/>
        </authorList>
    </citation>
    <scope>NUCLEOTIDE SEQUENCE [LARGE SCALE GENOMIC DNA]</scope>
    <source>
        <strain evidence="2">DYQJB</strain>
        <tissue evidence="2">Leaf</tissue>
    </source>
</reference>
<feature type="coiled-coil region" evidence="1">
    <location>
        <begin position="557"/>
        <end position="672"/>
    </location>
</feature>
<feature type="coiled-coil region" evidence="1">
    <location>
        <begin position="239"/>
        <end position="378"/>
    </location>
</feature>
<feature type="coiled-coil region" evidence="1">
    <location>
        <begin position="1"/>
        <end position="137"/>
    </location>
</feature>
<evidence type="ECO:0000256" key="1">
    <source>
        <dbReference type="SAM" id="Coils"/>
    </source>
</evidence>
<dbReference type="InterPro" id="IPR040262">
    <property type="entry name" value="At4g38062-like"/>
</dbReference>
<feature type="coiled-coil region" evidence="1">
    <location>
        <begin position="165"/>
        <end position="213"/>
    </location>
</feature>
<feature type="coiled-coil region" evidence="1">
    <location>
        <begin position="696"/>
        <end position="723"/>
    </location>
</feature>
<evidence type="ECO:0000313" key="2">
    <source>
        <dbReference type="EMBL" id="KAL2344413.1"/>
    </source>
</evidence>
<sequence length="933" mass="109479">MDKVYEKLDEAKAEIEELKAELRAKTDSFENLKKFHNAQVSQIQEAKSKSEKMEQKLLQQADEISEAKLDCEDLKGKLNKKESIITHLSAVNDKLRVDCDDRFKKWEEEKRRLMLALEEANEKSQNQEQQNYLYKQEIERLKGCLSVSKEKCVETEKKIKKSKELREKDDVLQKFEEESRRVEEQLKWKKEQFNHLEEAHEKLRDQFMSCKKEQEMEQSTFLGEISSLQSRLDSQIRISEDLQHRLQSCDQALAHVERQKKHLEVEVSNLKVELDNAGNEYQDARLQLDCLNTDRDKDIADLRYLLKTEEAYHKESKYRIEKLQQENQELQMSLKELQEAQIQEAGASYSQSKLRSKLRNLELTHKECTTTLKAKEAEWNFKLKQLTEDLNKCQSELETTVVAAEDLKIELERSHTLAIEMKLLNEEMSVMLLVLKQGISEAQSKLASCKDEMDLVNKAGEDKISQLMKQMKMKDAALISAQRSINEEREVAAHLMRQVQSYGSNNELQHSLQNELDKEMLEESTMSQMILKERVYQMECNFKEQLKEIHDETICERNEMEFELQRWKSTVECLKNKLEENLGVRRELETSLLAQVDVCESFKQEKNRLVLKLEEKERTLDYLQRDVELLEHELRARGESAETDNVRYLRIIAEKDKTLEELQKDVVWLEQETFRREFESAVIEKGKVERTFEHEKDNLVQLVKGKDRKMDELMQQVTSLEQQFTNSLTTFSSLLTEKQADIKIIQEACDKITAAQILAALEVEEKKLIVVELEDDIQAIQQKLKFQEEKWSQSEQLALDTEVELGAKEMELNDQMETKLRKLDDLVQKLKMENRNLLEKATRLSSEKENLLAFVQGLGDKICDFSAADTLLMDRLKSMIQLFENGCPVMTLKKDDGFLVKENMLNHSPRRIRKLKTDSDSRSPFKELNLLEE</sequence>
<dbReference type="EMBL" id="JBGMDY010000002">
    <property type="protein sequence ID" value="KAL2344413.1"/>
    <property type="molecule type" value="Genomic_DNA"/>
</dbReference>
<gene>
    <name evidence="2" type="ORF">Fmac_005698</name>
</gene>